<dbReference type="AlphaFoldDB" id="A0A4Y1Z974"/>
<evidence type="ECO:0000256" key="1">
    <source>
        <dbReference type="SAM" id="Phobius"/>
    </source>
</evidence>
<name>A0A4Y1Z974_9BACL</name>
<accession>A0A4Y1Z974</accession>
<dbReference type="EMBL" id="BEXB01000007">
    <property type="protein sequence ID" value="GAY75602.1"/>
    <property type="molecule type" value="Genomic_DNA"/>
</dbReference>
<reference evidence="2 3" key="1">
    <citation type="submission" date="2017-11" db="EMBL/GenBank/DDBJ databases">
        <title>Draft Genome Sequence of Sporolactobacillus inulinus NBRC 111894 Isolated from Koso, a Japanese Sugar-Vegetable Fermented Beverage.</title>
        <authorList>
            <person name="Chiou T.Y."/>
            <person name="Oshima K."/>
            <person name="Suda W."/>
            <person name="Hattori M."/>
            <person name="Takahashi T."/>
        </authorList>
    </citation>
    <scope>NUCLEOTIDE SEQUENCE [LARGE SCALE GENOMIC DNA]</scope>
    <source>
        <strain evidence="2 3">NBRC111894</strain>
    </source>
</reference>
<evidence type="ECO:0000313" key="3">
    <source>
        <dbReference type="Proteomes" id="UP000319716"/>
    </source>
</evidence>
<comment type="caution">
    <text evidence="2">The sequence shown here is derived from an EMBL/GenBank/DDBJ whole genome shotgun (WGS) entry which is preliminary data.</text>
</comment>
<feature type="transmembrane region" description="Helical" evidence="1">
    <location>
        <begin position="25"/>
        <end position="44"/>
    </location>
</feature>
<keyword evidence="1" id="KW-1133">Transmembrane helix</keyword>
<evidence type="ECO:0000313" key="2">
    <source>
        <dbReference type="EMBL" id="GAY75602.1"/>
    </source>
</evidence>
<proteinExistence type="predicted"/>
<sequence length="53" mass="6325">MNRSLSREVNVAESKVNRISIRRTGYANVFFFILLIAVFLFFVYRWELQTLVP</sequence>
<dbReference type="Proteomes" id="UP000319716">
    <property type="component" value="Unassembled WGS sequence"/>
</dbReference>
<gene>
    <name evidence="2" type="ORF">NBRC111894_1156</name>
</gene>
<protein>
    <submittedName>
        <fullName evidence="2">Uncharacterized protein</fullName>
    </submittedName>
</protein>
<keyword evidence="1" id="KW-0472">Membrane</keyword>
<organism evidence="2 3">
    <name type="scientific">Sporolactobacillus inulinus</name>
    <dbReference type="NCBI Taxonomy" id="2078"/>
    <lineage>
        <taxon>Bacteria</taxon>
        <taxon>Bacillati</taxon>
        <taxon>Bacillota</taxon>
        <taxon>Bacilli</taxon>
        <taxon>Bacillales</taxon>
        <taxon>Sporolactobacillaceae</taxon>
        <taxon>Sporolactobacillus</taxon>
    </lineage>
</organism>
<keyword evidence="1" id="KW-0812">Transmembrane</keyword>